<dbReference type="SUPFAM" id="SSF52172">
    <property type="entry name" value="CheY-like"/>
    <property type="match status" value="1"/>
</dbReference>
<keyword evidence="3" id="KW-0902">Two-component regulatory system</keyword>
<evidence type="ECO:0000256" key="2">
    <source>
        <dbReference type="ARBA" id="ARBA00022553"/>
    </source>
</evidence>
<dbReference type="FunFam" id="1.10.10.10:FF:000018">
    <property type="entry name" value="DNA-binding response regulator ResD"/>
    <property type="match status" value="1"/>
</dbReference>
<evidence type="ECO:0000256" key="7">
    <source>
        <dbReference type="ARBA" id="ARBA00024867"/>
    </source>
</evidence>
<dbReference type="InterPro" id="IPR001789">
    <property type="entry name" value="Sig_transdc_resp-reg_receiver"/>
</dbReference>
<dbReference type="AlphaFoldDB" id="B8I8Q2"/>
<dbReference type="CDD" id="cd17574">
    <property type="entry name" value="REC_OmpR"/>
    <property type="match status" value="1"/>
</dbReference>
<protein>
    <recommendedName>
        <fullName evidence="1">Stage 0 sporulation protein A homolog</fullName>
    </recommendedName>
</protein>
<evidence type="ECO:0000256" key="4">
    <source>
        <dbReference type="ARBA" id="ARBA00023015"/>
    </source>
</evidence>
<keyword evidence="5 9" id="KW-0238">DNA-binding</keyword>
<dbReference type="InterPro" id="IPR039420">
    <property type="entry name" value="WalR-like"/>
</dbReference>
<dbReference type="Gene3D" id="6.10.250.690">
    <property type="match status" value="1"/>
</dbReference>
<dbReference type="PROSITE" id="PS51755">
    <property type="entry name" value="OMPR_PHOB"/>
    <property type="match status" value="1"/>
</dbReference>
<dbReference type="HOGENOM" id="CLU_000445_30_4_9"/>
<evidence type="ECO:0000256" key="8">
    <source>
        <dbReference type="PROSITE-ProRule" id="PRU00169"/>
    </source>
</evidence>
<feature type="modified residue" description="4-aspartylphosphate" evidence="8">
    <location>
        <position position="54"/>
    </location>
</feature>
<evidence type="ECO:0000256" key="3">
    <source>
        <dbReference type="ARBA" id="ARBA00023012"/>
    </source>
</evidence>
<dbReference type="Gene3D" id="1.10.10.10">
    <property type="entry name" value="Winged helix-like DNA-binding domain superfamily/Winged helix DNA-binding domain"/>
    <property type="match status" value="1"/>
</dbReference>
<dbReference type="STRING" id="394503.Ccel_0916"/>
<dbReference type="GO" id="GO:0006355">
    <property type="term" value="P:regulation of DNA-templated transcription"/>
    <property type="evidence" value="ECO:0007669"/>
    <property type="project" value="InterPro"/>
</dbReference>
<dbReference type="FunFam" id="3.40.50.2300:FF:000001">
    <property type="entry name" value="DNA-binding response regulator PhoB"/>
    <property type="match status" value="1"/>
</dbReference>
<dbReference type="InterPro" id="IPR011006">
    <property type="entry name" value="CheY-like_superfamily"/>
</dbReference>
<dbReference type="GO" id="GO:0032993">
    <property type="term" value="C:protein-DNA complex"/>
    <property type="evidence" value="ECO:0007669"/>
    <property type="project" value="TreeGrafter"/>
</dbReference>
<feature type="domain" description="OmpR/PhoB-type" evidence="11">
    <location>
        <begin position="130"/>
        <end position="229"/>
    </location>
</feature>
<sequence length="231" mass="26748">MMQKNMLVVDDDEDIREMIGTYFTREGYKVCFASDGKEGLELAKQNNYAIILLDVMMPQMDGYTMLANLRLFSDTPVILLTAKGEQMSKVKGFTKGCDDYLVKPFDFAELSLRIQAILKRVNDVVIKEEPNILIVKDLKIDLEGHSVKKNGIELELTSKEYKILRILASNRGRVYSTKMLYEIIWKEPFLENDNSVITHMRNLRDKIGDKVKDSRYIRTIWGTGYKIEKED</sequence>
<dbReference type="GO" id="GO:0000976">
    <property type="term" value="F:transcription cis-regulatory region binding"/>
    <property type="evidence" value="ECO:0007669"/>
    <property type="project" value="TreeGrafter"/>
</dbReference>
<dbReference type="eggNOG" id="COG0745">
    <property type="taxonomic scope" value="Bacteria"/>
</dbReference>
<dbReference type="KEGG" id="cce:Ccel_0916"/>
<keyword evidence="13" id="KW-1185">Reference proteome</keyword>
<dbReference type="Pfam" id="PF00072">
    <property type="entry name" value="Response_reg"/>
    <property type="match status" value="1"/>
</dbReference>
<dbReference type="SMART" id="SM00862">
    <property type="entry name" value="Trans_reg_C"/>
    <property type="match status" value="1"/>
</dbReference>
<evidence type="ECO:0000256" key="1">
    <source>
        <dbReference type="ARBA" id="ARBA00018672"/>
    </source>
</evidence>
<feature type="domain" description="Response regulatory" evidence="10">
    <location>
        <begin position="5"/>
        <end position="118"/>
    </location>
</feature>
<dbReference type="EMBL" id="CP001348">
    <property type="protein sequence ID" value="ACL75285.1"/>
    <property type="molecule type" value="Genomic_DNA"/>
</dbReference>
<dbReference type="Gene3D" id="3.40.50.2300">
    <property type="match status" value="1"/>
</dbReference>
<keyword evidence="2 8" id="KW-0597">Phosphoprotein</keyword>
<organism evidence="12 13">
    <name type="scientific">Ruminiclostridium cellulolyticum (strain ATCC 35319 / DSM 5812 / JCM 6584 / H10)</name>
    <name type="common">Clostridium cellulolyticum</name>
    <dbReference type="NCBI Taxonomy" id="394503"/>
    <lineage>
        <taxon>Bacteria</taxon>
        <taxon>Bacillati</taxon>
        <taxon>Bacillota</taxon>
        <taxon>Clostridia</taxon>
        <taxon>Eubacteriales</taxon>
        <taxon>Oscillospiraceae</taxon>
        <taxon>Ruminiclostridium</taxon>
    </lineage>
</organism>
<name>B8I8Q2_RUMCH</name>
<dbReference type="GO" id="GO:0005829">
    <property type="term" value="C:cytosol"/>
    <property type="evidence" value="ECO:0007669"/>
    <property type="project" value="TreeGrafter"/>
</dbReference>
<keyword evidence="6" id="KW-0804">Transcription</keyword>
<proteinExistence type="predicted"/>
<keyword evidence="4" id="KW-0805">Transcription regulation</keyword>
<dbReference type="GO" id="GO:0000156">
    <property type="term" value="F:phosphorelay response regulator activity"/>
    <property type="evidence" value="ECO:0007669"/>
    <property type="project" value="TreeGrafter"/>
</dbReference>
<dbReference type="CDD" id="cd00383">
    <property type="entry name" value="trans_reg_C"/>
    <property type="match status" value="1"/>
</dbReference>
<evidence type="ECO:0000259" key="11">
    <source>
        <dbReference type="PROSITE" id="PS51755"/>
    </source>
</evidence>
<gene>
    <name evidence="12" type="ordered locus">Ccel_0916</name>
</gene>
<dbReference type="PANTHER" id="PTHR48111:SF10">
    <property type="entry name" value="STAGE 0 SPORULATION PROTEIN A HOMOLOG"/>
    <property type="match status" value="1"/>
</dbReference>
<dbReference type="RefSeq" id="WP_015924443.1">
    <property type="nucleotide sequence ID" value="NC_011898.1"/>
</dbReference>
<evidence type="ECO:0000259" key="10">
    <source>
        <dbReference type="PROSITE" id="PS50110"/>
    </source>
</evidence>
<dbReference type="Proteomes" id="UP000001349">
    <property type="component" value="Chromosome"/>
</dbReference>
<dbReference type="InterPro" id="IPR036388">
    <property type="entry name" value="WH-like_DNA-bd_sf"/>
</dbReference>
<dbReference type="PANTHER" id="PTHR48111">
    <property type="entry name" value="REGULATOR OF RPOS"/>
    <property type="match status" value="1"/>
</dbReference>
<reference evidence="12 13" key="1">
    <citation type="submission" date="2009-01" db="EMBL/GenBank/DDBJ databases">
        <title>Complete sequence of Clostridium cellulolyticum H10.</title>
        <authorList>
            <consortium name="US DOE Joint Genome Institute"/>
            <person name="Lucas S."/>
            <person name="Copeland A."/>
            <person name="Lapidus A."/>
            <person name="Glavina del Rio T."/>
            <person name="Dalin E."/>
            <person name="Tice H."/>
            <person name="Bruce D."/>
            <person name="Goodwin L."/>
            <person name="Pitluck S."/>
            <person name="Chertkov O."/>
            <person name="Saunders E."/>
            <person name="Brettin T."/>
            <person name="Detter J.C."/>
            <person name="Han C."/>
            <person name="Larimer F."/>
            <person name="Land M."/>
            <person name="Hauser L."/>
            <person name="Kyrpides N."/>
            <person name="Ivanova N."/>
            <person name="Zhou J."/>
            <person name="Richardson P."/>
        </authorList>
    </citation>
    <scope>NUCLEOTIDE SEQUENCE [LARGE SCALE GENOMIC DNA]</scope>
    <source>
        <strain evidence="13">ATCC 35319 / DSM 5812 / JCM 6584 / H10</strain>
    </source>
</reference>
<dbReference type="PROSITE" id="PS50110">
    <property type="entry name" value="RESPONSE_REGULATORY"/>
    <property type="match status" value="1"/>
</dbReference>
<comment type="function">
    <text evidence="7">May play the central regulatory role in sporulation. It may be an element of the effector pathway responsible for the activation of sporulation genes in response to nutritional stress. Spo0A may act in concert with spo0H (a sigma factor) to control the expression of some genes that are critical to the sporulation process.</text>
</comment>
<dbReference type="Pfam" id="PF00486">
    <property type="entry name" value="Trans_reg_C"/>
    <property type="match status" value="1"/>
</dbReference>
<evidence type="ECO:0000313" key="12">
    <source>
        <dbReference type="EMBL" id="ACL75285.1"/>
    </source>
</evidence>
<feature type="DNA-binding region" description="OmpR/PhoB-type" evidence="9">
    <location>
        <begin position="130"/>
        <end position="229"/>
    </location>
</feature>
<accession>B8I8Q2</accession>
<evidence type="ECO:0000256" key="6">
    <source>
        <dbReference type="ARBA" id="ARBA00023163"/>
    </source>
</evidence>
<evidence type="ECO:0000256" key="9">
    <source>
        <dbReference type="PROSITE-ProRule" id="PRU01091"/>
    </source>
</evidence>
<evidence type="ECO:0000313" key="13">
    <source>
        <dbReference type="Proteomes" id="UP000001349"/>
    </source>
</evidence>
<dbReference type="InterPro" id="IPR001867">
    <property type="entry name" value="OmpR/PhoB-type_DNA-bd"/>
</dbReference>
<evidence type="ECO:0000256" key="5">
    <source>
        <dbReference type="ARBA" id="ARBA00023125"/>
    </source>
</evidence>
<dbReference type="SMART" id="SM00448">
    <property type="entry name" value="REC"/>
    <property type="match status" value="1"/>
</dbReference>